<name>A0A8C7ZA25_9TELE</name>
<evidence type="ECO:0000313" key="12">
    <source>
        <dbReference type="Ensembl" id="ENSOSIP00000039253.1"/>
    </source>
</evidence>
<evidence type="ECO:0000256" key="5">
    <source>
        <dbReference type="ARBA" id="ARBA00022927"/>
    </source>
</evidence>
<keyword evidence="7 10" id="KW-0472">Membrane</keyword>
<dbReference type="GO" id="GO:0006614">
    <property type="term" value="P:SRP-dependent cotranslational protein targeting to membrane"/>
    <property type="evidence" value="ECO:0007669"/>
    <property type="project" value="TreeGrafter"/>
</dbReference>
<protein>
    <submittedName>
        <fullName evidence="12">SEC63 homolog, protein translocation regulator</fullName>
    </submittedName>
</protein>
<accession>A0A8C7ZA25</accession>
<reference evidence="12" key="1">
    <citation type="submission" date="2025-08" db="UniProtKB">
        <authorList>
            <consortium name="Ensembl"/>
        </authorList>
    </citation>
    <scope>IDENTIFICATION</scope>
</reference>
<dbReference type="InterPro" id="IPR035892">
    <property type="entry name" value="C2_domain_sf"/>
</dbReference>
<dbReference type="InterPro" id="IPR004179">
    <property type="entry name" value="Sec63-dom"/>
</dbReference>
<keyword evidence="3 10" id="KW-0812">Transmembrane</keyword>
<dbReference type="Proteomes" id="UP000694383">
    <property type="component" value="Unplaced"/>
</dbReference>
<evidence type="ECO:0000256" key="6">
    <source>
        <dbReference type="ARBA" id="ARBA00022989"/>
    </source>
</evidence>
<dbReference type="GeneTree" id="ENSGT00390000001965"/>
<dbReference type="SUPFAM" id="SSF46565">
    <property type="entry name" value="Chaperone J-domain"/>
    <property type="match status" value="1"/>
</dbReference>
<keyword evidence="5" id="KW-0653">Protein transport</keyword>
<feature type="compositionally biased region" description="Basic residues" evidence="9">
    <location>
        <begin position="491"/>
        <end position="509"/>
    </location>
</feature>
<evidence type="ECO:0000256" key="3">
    <source>
        <dbReference type="ARBA" id="ARBA00022692"/>
    </source>
</evidence>
<dbReference type="Ensembl" id="ENSOSIT00000041368.1">
    <property type="protein sequence ID" value="ENSOSIP00000039253.1"/>
    <property type="gene ID" value="ENSOSIG00000017436.1"/>
</dbReference>
<keyword evidence="8" id="KW-0143">Chaperone</keyword>
<dbReference type="SUPFAM" id="SSF158702">
    <property type="entry name" value="Sec63 N-terminal domain-like"/>
    <property type="match status" value="1"/>
</dbReference>
<feature type="transmembrane region" description="Helical" evidence="10">
    <location>
        <begin position="70"/>
        <end position="91"/>
    </location>
</feature>
<dbReference type="GO" id="GO:0006620">
    <property type="term" value="P:post-translational protein targeting to endoplasmic reticulum membrane"/>
    <property type="evidence" value="ECO:0007669"/>
    <property type="project" value="TreeGrafter"/>
</dbReference>
<dbReference type="CDD" id="cd06257">
    <property type="entry name" value="DnaJ"/>
    <property type="match status" value="1"/>
</dbReference>
<dbReference type="PROSITE" id="PS50076">
    <property type="entry name" value="DNAJ_2"/>
    <property type="match status" value="1"/>
</dbReference>
<keyword evidence="2" id="KW-0813">Transport</keyword>
<dbReference type="GO" id="GO:0031207">
    <property type="term" value="C:Sec62/Sec63 complex"/>
    <property type="evidence" value="ECO:0007669"/>
    <property type="project" value="TreeGrafter"/>
</dbReference>
<feature type="compositionally biased region" description="Basic and acidic residues" evidence="9">
    <location>
        <begin position="534"/>
        <end position="563"/>
    </location>
</feature>
<dbReference type="SUPFAM" id="SSF81296">
    <property type="entry name" value="E set domains"/>
    <property type="match status" value="1"/>
</dbReference>
<dbReference type="Gene3D" id="1.10.150.20">
    <property type="entry name" value="5' to 3' exonuclease, C-terminal subdomain"/>
    <property type="match status" value="1"/>
</dbReference>
<dbReference type="PANTHER" id="PTHR24075">
    <property type="entry name" value="SEC63 DOMAIN-CONTAINING"/>
    <property type="match status" value="1"/>
</dbReference>
<feature type="region of interest" description="Disordered" evidence="9">
    <location>
        <begin position="687"/>
        <end position="720"/>
    </location>
</feature>
<dbReference type="SMART" id="SM00973">
    <property type="entry name" value="Sec63"/>
    <property type="match status" value="1"/>
</dbReference>
<dbReference type="Gene3D" id="1.10.287.110">
    <property type="entry name" value="DnaJ domain"/>
    <property type="match status" value="1"/>
</dbReference>
<dbReference type="FunFam" id="2.60.40.150:FF:000072">
    <property type="entry name" value="translocation protein SEC63 homolog"/>
    <property type="match status" value="1"/>
</dbReference>
<evidence type="ECO:0000256" key="9">
    <source>
        <dbReference type="SAM" id="MobiDB-lite"/>
    </source>
</evidence>
<reference evidence="12" key="2">
    <citation type="submission" date="2025-09" db="UniProtKB">
        <authorList>
            <consortium name="Ensembl"/>
        </authorList>
    </citation>
    <scope>IDENTIFICATION</scope>
</reference>
<evidence type="ECO:0000256" key="7">
    <source>
        <dbReference type="ARBA" id="ARBA00023136"/>
    </source>
</evidence>
<dbReference type="Gene3D" id="1.10.3380.10">
    <property type="entry name" value="Sec63 N-terminal domain-like domain"/>
    <property type="match status" value="1"/>
</dbReference>
<dbReference type="Pfam" id="PF00226">
    <property type="entry name" value="DnaJ"/>
    <property type="match status" value="1"/>
</dbReference>
<evidence type="ECO:0000256" key="1">
    <source>
        <dbReference type="ARBA" id="ARBA00004477"/>
    </source>
</evidence>
<evidence type="ECO:0000256" key="2">
    <source>
        <dbReference type="ARBA" id="ARBA00022448"/>
    </source>
</evidence>
<evidence type="ECO:0000256" key="10">
    <source>
        <dbReference type="SAM" id="Phobius"/>
    </source>
</evidence>
<feature type="region of interest" description="Disordered" evidence="9">
    <location>
        <begin position="481"/>
        <end position="580"/>
    </location>
</feature>
<dbReference type="GO" id="GO:0003723">
    <property type="term" value="F:RNA binding"/>
    <property type="evidence" value="ECO:0007669"/>
    <property type="project" value="TreeGrafter"/>
</dbReference>
<dbReference type="Gene3D" id="2.60.40.150">
    <property type="entry name" value="C2 domain"/>
    <property type="match status" value="1"/>
</dbReference>
<feature type="compositionally biased region" description="Acidic residues" evidence="9">
    <location>
        <begin position="695"/>
        <end position="720"/>
    </location>
</feature>
<dbReference type="InterPro" id="IPR036869">
    <property type="entry name" value="J_dom_sf"/>
</dbReference>
<organism evidence="12 13">
    <name type="scientific">Oryzias sinensis</name>
    <name type="common">Chinese medaka</name>
    <dbReference type="NCBI Taxonomy" id="183150"/>
    <lineage>
        <taxon>Eukaryota</taxon>
        <taxon>Metazoa</taxon>
        <taxon>Chordata</taxon>
        <taxon>Craniata</taxon>
        <taxon>Vertebrata</taxon>
        <taxon>Euteleostomi</taxon>
        <taxon>Actinopterygii</taxon>
        <taxon>Neopterygii</taxon>
        <taxon>Teleostei</taxon>
        <taxon>Neoteleostei</taxon>
        <taxon>Acanthomorphata</taxon>
        <taxon>Ovalentaria</taxon>
        <taxon>Atherinomorphae</taxon>
        <taxon>Beloniformes</taxon>
        <taxon>Adrianichthyidae</taxon>
        <taxon>Oryziinae</taxon>
        <taxon>Oryzias</taxon>
    </lineage>
</organism>
<evidence type="ECO:0000256" key="8">
    <source>
        <dbReference type="ARBA" id="ARBA00023186"/>
    </source>
</evidence>
<dbReference type="FunFam" id="1.10.3380.10:FF:000003">
    <property type="entry name" value="SEC63 homolog, protein translocation regulator"/>
    <property type="match status" value="1"/>
</dbReference>
<dbReference type="SMART" id="SM00271">
    <property type="entry name" value="DnaJ"/>
    <property type="match status" value="1"/>
</dbReference>
<keyword evidence="4" id="KW-0256">Endoplasmic reticulum</keyword>
<proteinExistence type="predicted"/>
<dbReference type="AlphaFoldDB" id="A0A8C7ZA25"/>
<keyword evidence="6 10" id="KW-1133">Transmembrane helix</keyword>
<evidence type="ECO:0000259" key="11">
    <source>
        <dbReference type="PROSITE" id="PS50076"/>
    </source>
</evidence>
<keyword evidence="13" id="KW-1185">Reference proteome</keyword>
<feature type="domain" description="J" evidence="11">
    <location>
        <begin position="104"/>
        <end position="164"/>
    </location>
</feature>
<feature type="transmembrane region" description="Helical" evidence="10">
    <location>
        <begin position="178"/>
        <end position="201"/>
    </location>
</feature>
<sequence length="720" mass="82927">MAGQQFQYDDSGNTFFYFLTSFVGLIVIPATYYLWPRDQNAEQLRLKSLRRVHGRCLWYRLRLMKSQQSFVPTLKKAALLFGWAVFLLLAYKVSKLDREYQEYNPYEVLNLDPGATLSEIKKQYHALSLKHHPDRGAIFLLLTSTSTREMNYGNPDGQGATSFGIALPAWIVDQKNSMLVLLVYGLAFMVILPVVVGTWWYRSIRYSGDQILINTTQLFMHFMYKTPNMNMKRLTMVLTAAFEFDPRSNKEATIRPTDNVEVPQLIRELGNINVKKKEPPFCYPYSLKARVLLLSHLARMDVSEELEEDQRFVVRKSPALLQEMINVGCQLTMMANSRGGTRFHAPRLVTIENCMKLTQMTVQGLQESKSPLLQLPHFEEEHLRYCISKKYKVRTLQDLVSLKDSDRRSMLRFLGEEKYDEVMGVLGSFPHITMETKLQVLDDEDSHNITAGSIVTVTVTLTRKKSHVFCFDLKQGDANKSKTKVWQNKSKGAKKTAKSKRKKLTKKKAPPAPAKTKQANGSVTGNVKEDDDVSDKGSESDEAEVNKDSHSERDEDSDKHSDTEVDEIAGDDEEEWEALQQSIQRRERALLETKSKVTHPVYSLYFPEEKQEWWWLYIADRRDQTLVSMPYHVCTLKDTEEVELKFPAPSKTGNFQYSVILRSDSYLGLDQIKPLKLEVHEAKAMLDNHPQWDIPDTEEEDEEQEDSDGIEESEDEDEDD</sequence>
<dbReference type="PANTHER" id="PTHR24075:SF0">
    <property type="entry name" value="TRANSLOCATION PROTEIN SEC63 HOMOLOG"/>
    <property type="match status" value="1"/>
</dbReference>
<evidence type="ECO:0000313" key="13">
    <source>
        <dbReference type="Proteomes" id="UP000694383"/>
    </source>
</evidence>
<evidence type="ECO:0000256" key="4">
    <source>
        <dbReference type="ARBA" id="ARBA00022824"/>
    </source>
</evidence>
<dbReference type="InterPro" id="IPR001623">
    <property type="entry name" value="DnaJ_domain"/>
</dbReference>
<feature type="transmembrane region" description="Helical" evidence="10">
    <location>
        <begin position="15"/>
        <end position="35"/>
    </location>
</feature>
<dbReference type="GO" id="GO:0007399">
    <property type="term" value="P:nervous system development"/>
    <property type="evidence" value="ECO:0007669"/>
    <property type="project" value="UniProtKB-ARBA"/>
</dbReference>
<dbReference type="Pfam" id="PF02889">
    <property type="entry name" value="Sec63"/>
    <property type="match status" value="2"/>
</dbReference>
<feature type="compositionally biased region" description="Acidic residues" evidence="9">
    <location>
        <begin position="564"/>
        <end position="577"/>
    </location>
</feature>
<comment type="subcellular location">
    <subcellularLocation>
        <location evidence="1">Endoplasmic reticulum membrane</location>
        <topology evidence="1">Multi-pass membrane protein</topology>
    </subcellularLocation>
</comment>
<dbReference type="InterPro" id="IPR014756">
    <property type="entry name" value="Ig_E-set"/>
</dbReference>
<dbReference type="GO" id="GO:0008320">
    <property type="term" value="F:protein transmembrane transporter activity"/>
    <property type="evidence" value="ECO:0007669"/>
    <property type="project" value="TreeGrafter"/>
</dbReference>
<dbReference type="FunFam" id="1.10.150.20:FF:000022">
    <property type="entry name" value="translocation protein SEC63 homolog"/>
    <property type="match status" value="1"/>
</dbReference>